<feature type="compositionally biased region" description="Polar residues" evidence="1">
    <location>
        <begin position="14"/>
        <end position="23"/>
    </location>
</feature>
<organism evidence="2 3">
    <name type="scientific">Fusarium tjaetaba</name>
    <dbReference type="NCBI Taxonomy" id="1567544"/>
    <lineage>
        <taxon>Eukaryota</taxon>
        <taxon>Fungi</taxon>
        <taxon>Dikarya</taxon>
        <taxon>Ascomycota</taxon>
        <taxon>Pezizomycotina</taxon>
        <taxon>Sordariomycetes</taxon>
        <taxon>Hypocreomycetidae</taxon>
        <taxon>Hypocreales</taxon>
        <taxon>Nectriaceae</taxon>
        <taxon>Fusarium</taxon>
        <taxon>Fusarium fujikuroi species complex</taxon>
    </lineage>
</organism>
<accession>A0A8H5RZU8</accession>
<evidence type="ECO:0000313" key="3">
    <source>
        <dbReference type="Proteomes" id="UP000530670"/>
    </source>
</evidence>
<feature type="region of interest" description="Disordered" evidence="1">
    <location>
        <begin position="50"/>
        <end position="77"/>
    </location>
</feature>
<keyword evidence="3" id="KW-1185">Reference proteome</keyword>
<dbReference type="Proteomes" id="UP000530670">
    <property type="component" value="Unassembled WGS sequence"/>
</dbReference>
<dbReference type="AlphaFoldDB" id="A0A8H5RZU8"/>
<sequence>MAPPALHDHIQEPGASSSGTPAESPSIPESMEVEVAAGFRALDLESDGIRGRGANGTTAQTCNAASKSWPLSQGRKDPRLSAGDVHKGFIDVENCGLVIITDDGGFVESLRPKTVDNHISASSAIAEIQEELEALSLLSPCPNLESGFRIYFSGETTTGFQRVSFISGITTVNFGRRALVPGTAIFDFGETTRQTLGRAQRPPGRQATSPHTPPSSGSPSWIEELRSHGQGSTYLRKISNLVDLGICPVVVM</sequence>
<proteinExistence type="predicted"/>
<comment type="caution">
    <text evidence="2">The sequence shown here is derived from an EMBL/GenBank/DDBJ whole genome shotgun (WGS) entry which is preliminary data.</text>
</comment>
<feature type="compositionally biased region" description="Low complexity" evidence="1">
    <location>
        <begin position="208"/>
        <end position="220"/>
    </location>
</feature>
<dbReference type="GeneID" id="59301504"/>
<feature type="region of interest" description="Disordered" evidence="1">
    <location>
        <begin position="1"/>
        <end position="28"/>
    </location>
</feature>
<name>A0A8H5RZU8_9HYPO</name>
<dbReference type="EMBL" id="JAAQRI010000060">
    <property type="protein sequence ID" value="KAF5643916.1"/>
    <property type="molecule type" value="Genomic_DNA"/>
</dbReference>
<evidence type="ECO:0000313" key="2">
    <source>
        <dbReference type="EMBL" id="KAF5643916.1"/>
    </source>
</evidence>
<feature type="compositionally biased region" description="Polar residues" evidence="1">
    <location>
        <begin position="55"/>
        <end position="71"/>
    </location>
</feature>
<protein>
    <submittedName>
        <fullName evidence="2">Uncharacterized protein</fullName>
    </submittedName>
</protein>
<reference evidence="2 3" key="1">
    <citation type="submission" date="2020-05" db="EMBL/GenBank/DDBJ databases">
        <title>Identification and distribution of gene clusters putatively required for synthesis of sphingolipid metabolism inhibitors in phylogenetically diverse species of the filamentous fungus Fusarium.</title>
        <authorList>
            <person name="Kim H.-S."/>
            <person name="Busman M."/>
            <person name="Brown D.W."/>
            <person name="Divon H."/>
            <person name="Uhlig S."/>
            <person name="Proctor R.H."/>
        </authorList>
    </citation>
    <scope>NUCLEOTIDE SEQUENCE [LARGE SCALE GENOMIC DNA]</scope>
    <source>
        <strain evidence="2 3">NRRL 66243</strain>
    </source>
</reference>
<evidence type="ECO:0000256" key="1">
    <source>
        <dbReference type="SAM" id="MobiDB-lite"/>
    </source>
</evidence>
<dbReference type="RefSeq" id="XP_037209899.1">
    <property type="nucleotide sequence ID" value="XM_037349234.1"/>
</dbReference>
<gene>
    <name evidence="2" type="ORF">FTJAE_2986</name>
</gene>
<feature type="region of interest" description="Disordered" evidence="1">
    <location>
        <begin position="196"/>
        <end position="223"/>
    </location>
</feature>
<feature type="compositionally biased region" description="Basic and acidic residues" evidence="1">
    <location>
        <begin position="1"/>
        <end position="11"/>
    </location>
</feature>